<dbReference type="EMBL" id="BK015296">
    <property type="protein sequence ID" value="DAD99926.1"/>
    <property type="molecule type" value="Genomic_DNA"/>
</dbReference>
<evidence type="ECO:0000256" key="1">
    <source>
        <dbReference type="SAM" id="Phobius"/>
    </source>
</evidence>
<name>A0A8S5NYN7_9CAUD</name>
<keyword evidence="1" id="KW-0472">Membrane</keyword>
<sequence>MVNAHVIYVGISFVELLGVWRCLLPTRNAHVFVCICEQRQPL</sequence>
<feature type="transmembrane region" description="Helical" evidence="1">
    <location>
        <begin position="6"/>
        <end position="24"/>
    </location>
</feature>
<reference evidence="2" key="1">
    <citation type="journal article" date="2021" name="Proc. Natl. Acad. Sci. U.S.A.">
        <title>A Catalog of Tens of Thousands of Viruses from Human Metagenomes Reveals Hidden Associations with Chronic Diseases.</title>
        <authorList>
            <person name="Tisza M.J."/>
            <person name="Buck C.B."/>
        </authorList>
    </citation>
    <scope>NUCLEOTIDE SEQUENCE</scope>
    <source>
        <strain evidence="2">CtrCp2</strain>
    </source>
</reference>
<organism evidence="2">
    <name type="scientific">Myoviridae sp. ctrCp2</name>
    <dbReference type="NCBI Taxonomy" id="2825179"/>
    <lineage>
        <taxon>Viruses</taxon>
        <taxon>Duplodnaviria</taxon>
        <taxon>Heunggongvirae</taxon>
        <taxon>Uroviricota</taxon>
        <taxon>Caudoviricetes</taxon>
    </lineage>
</organism>
<keyword evidence="1" id="KW-1133">Transmembrane helix</keyword>
<keyword evidence="1" id="KW-0812">Transmembrane</keyword>
<evidence type="ECO:0000313" key="2">
    <source>
        <dbReference type="EMBL" id="DAD99926.1"/>
    </source>
</evidence>
<proteinExistence type="predicted"/>
<protein>
    <submittedName>
        <fullName evidence="2">Mitochondrial peculiar membrane protein 1</fullName>
    </submittedName>
</protein>
<accession>A0A8S5NYN7</accession>